<dbReference type="PROSITE" id="PS00170">
    <property type="entry name" value="CSA_PPIASE_1"/>
    <property type="match status" value="1"/>
</dbReference>
<evidence type="ECO:0000256" key="2">
    <source>
        <dbReference type="ARBA" id="ARBA00007365"/>
    </source>
</evidence>
<dbReference type="GO" id="GO:0005737">
    <property type="term" value="C:cytoplasm"/>
    <property type="evidence" value="ECO:0007669"/>
    <property type="project" value="TreeGrafter"/>
</dbReference>
<accession>A0A383VC15</accession>
<dbReference type="EC" id="5.2.1.8" evidence="3"/>
<dbReference type="PANTHER" id="PTHR11071:SF561">
    <property type="entry name" value="PEPTIDYL-PROLYL CIS-TRANS ISOMERASE D-RELATED"/>
    <property type="match status" value="1"/>
</dbReference>
<dbReference type="GO" id="GO:0006457">
    <property type="term" value="P:protein folding"/>
    <property type="evidence" value="ECO:0007669"/>
    <property type="project" value="InterPro"/>
</dbReference>
<dbReference type="Pfam" id="PF00160">
    <property type="entry name" value="Pro_isomerase"/>
    <property type="match status" value="1"/>
</dbReference>
<dbReference type="STRING" id="3088.A0A383VC15"/>
<keyword evidence="4" id="KW-0697">Rotamase</keyword>
<feature type="region of interest" description="Disordered" evidence="6">
    <location>
        <begin position="406"/>
        <end position="434"/>
    </location>
</feature>
<dbReference type="Gene3D" id="2.40.100.10">
    <property type="entry name" value="Cyclophilin-like"/>
    <property type="match status" value="1"/>
</dbReference>
<keyword evidence="5" id="KW-0413">Isomerase</keyword>
<evidence type="ECO:0000256" key="1">
    <source>
        <dbReference type="ARBA" id="ARBA00000971"/>
    </source>
</evidence>
<dbReference type="EMBL" id="FNXT01000209">
    <property type="protein sequence ID" value="SZX62164.1"/>
    <property type="molecule type" value="Genomic_DNA"/>
</dbReference>
<evidence type="ECO:0000256" key="4">
    <source>
        <dbReference type="ARBA" id="ARBA00023110"/>
    </source>
</evidence>
<dbReference type="Pfam" id="PF04969">
    <property type="entry name" value="CS"/>
    <property type="match status" value="1"/>
</dbReference>
<dbReference type="PROSITE" id="PS50072">
    <property type="entry name" value="CSA_PPIASE_2"/>
    <property type="match status" value="1"/>
</dbReference>
<proteinExistence type="inferred from homology"/>
<name>A0A383VC15_TETOB</name>
<dbReference type="SUPFAM" id="SSF49764">
    <property type="entry name" value="HSP20-like chaperones"/>
    <property type="match status" value="1"/>
</dbReference>
<sequence>MLPLHAHFVHTQADGVSASWSQNTDEVQIRVPVDASVRGRDVSLEVHPLRLKLAVEGATLLEGRLEDVGSIRADDCFWTLETDDADGSKFVSITLVKGTMGYQSWDALLESDRPDVTVTHRVALDVRVGERMGRLVLGLFGNTVPKTVENFRALVTGEKGTGKSGSALAFKGSPFHRVIPGFMAQGGDITLGNGMGGESIYGESFADENFKLRHDNRGAVAMANAGPNTNSSQFYITFAPTPHLDGKHVVFGQVEAGWSTLMMMESAGSDSGSPTSPVTLVDCRMMGLDEDVEAAVQEMAAAQREQQLAEQFMAEMDAEAAGEQQQSTAEGDTEAAAEEQQQSMADGDVDAAVQFKQQFAELLKADMNDPAAAAAADSLLAEVPDTKAFLDAVDGARADAFADEALKEMKKEMKREQRQQQKKQRQQQKKQQQQ</sequence>
<evidence type="ECO:0000256" key="3">
    <source>
        <dbReference type="ARBA" id="ARBA00013194"/>
    </source>
</evidence>
<evidence type="ECO:0000259" key="7">
    <source>
        <dbReference type="PROSITE" id="PS50072"/>
    </source>
</evidence>
<dbReference type="AlphaFoldDB" id="A0A383VC15"/>
<feature type="compositionally biased region" description="Basic and acidic residues" evidence="6">
    <location>
        <begin position="406"/>
        <end position="419"/>
    </location>
</feature>
<comment type="catalytic activity">
    <reaction evidence="1">
        <text>[protein]-peptidylproline (omega=180) = [protein]-peptidylproline (omega=0)</text>
        <dbReference type="Rhea" id="RHEA:16237"/>
        <dbReference type="Rhea" id="RHEA-COMP:10747"/>
        <dbReference type="Rhea" id="RHEA-COMP:10748"/>
        <dbReference type="ChEBI" id="CHEBI:83833"/>
        <dbReference type="ChEBI" id="CHEBI:83834"/>
        <dbReference type="EC" id="5.2.1.8"/>
    </reaction>
</comment>
<reference evidence="9 10" key="1">
    <citation type="submission" date="2016-10" db="EMBL/GenBank/DDBJ databases">
        <authorList>
            <person name="Cai Z."/>
        </authorList>
    </citation>
    <scope>NUCLEOTIDE SEQUENCE [LARGE SCALE GENOMIC DNA]</scope>
</reference>
<dbReference type="GO" id="GO:0003755">
    <property type="term" value="F:peptidyl-prolyl cis-trans isomerase activity"/>
    <property type="evidence" value="ECO:0007669"/>
    <property type="project" value="UniProtKB-KW"/>
</dbReference>
<comment type="similarity">
    <text evidence="2">Belongs to the cyclophilin-type PPIase family.</text>
</comment>
<dbReference type="SUPFAM" id="SSF50891">
    <property type="entry name" value="Cyclophilin-like"/>
    <property type="match status" value="1"/>
</dbReference>
<dbReference type="FunFam" id="2.40.100.10:FF:000025">
    <property type="entry name" value="Peptidyl-prolyl cis-trans isomerase CYP19-2"/>
    <property type="match status" value="1"/>
</dbReference>
<dbReference type="PROSITE" id="PS51203">
    <property type="entry name" value="CS"/>
    <property type="match status" value="1"/>
</dbReference>
<dbReference type="InterPro" id="IPR007052">
    <property type="entry name" value="CS_dom"/>
</dbReference>
<dbReference type="InterPro" id="IPR029000">
    <property type="entry name" value="Cyclophilin-like_dom_sf"/>
</dbReference>
<dbReference type="InterPro" id="IPR020892">
    <property type="entry name" value="Cyclophilin-type_PPIase_CS"/>
</dbReference>
<dbReference type="InterPro" id="IPR002130">
    <property type="entry name" value="Cyclophilin-type_PPIase_dom"/>
</dbReference>
<organism evidence="9 10">
    <name type="scientific">Tetradesmus obliquus</name>
    <name type="common">Green alga</name>
    <name type="synonym">Acutodesmus obliquus</name>
    <dbReference type="NCBI Taxonomy" id="3088"/>
    <lineage>
        <taxon>Eukaryota</taxon>
        <taxon>Viridiplantae</taxon>
        <taxon>Chlorophyta</taxon>
        <taxon>core chlorophytes</taxon>
        <taxon>Chlorophyceae</taxon>
        <taxon>CS clade</taxon>
        <taxon>Sphaeropleales</taxon>
        <taxon>Scenedesmaceae</taxon>
        <taxon>Tetradesmus</taxon>
    </lineage>
</organism>
<dbReference type="GO" id="GO:0016018">
    <property type="term" value="F:cyclosporin A binding"/>
    <property type="evidence" value="ECO:0007669"/>
    <property type="project" value="TreeGrafter"/>
</dbReference>
<protein>
    <recommendedName>
        <fullName evidence="3">peptidylprolyl isomerase</fullName>
        <ecNumber evidence="3">5.2.1.8</ecNumber>
    </recommendedName>
</protein>
<feature type="domain" description="PPIase cyclophilin-type" evidence="7">
    <location>
        <begin position="129"/>
        <end position="285"/>
    </location>
</feature>
<evidence type="ECO:0000256" key="6">
    <source>
        <dbReference type="SAM" id="MobiDB-lite"/>
    </source>
</evidence>
<feature type="domain" description="CS" evidence="8">
    <location>
        <begin position="13"/>
        <end position="109"/>
    </location>
</feature>
<dbReference type="CDD" id="cd06467">
    <property type="entry name" value="p23_NUDC_like"/>
    <property type="match status" value="1"/>
</dbReference>
<evidence type="ECO:0000256" key="5">
    <source>
        <dbReference type="ARBA" id="ARBA00023235"/>
    </source>
</evidence>
<keyword evidence="10" id="KW-1185">Reference proteome</keyword>
<dbReference type="Gene3D" id="2.60.40.790">
    <property type="match status" value="1"/>
</dbReference>
<dbReference type="PANTHER" id="PTHR11071">
    <property type="entry name" value="PEPTIDYL-PROLYL CIS-TRANS ISOMERASE"/>
    <property type="match status" value="1"/>
</dbReference>
<dbReference type="PRINTS" id="PR00153">
    <property type="entry name" value="CSAPPISMRASE"/>
</dbReference>
<evidence type="ECO:0000313" key="9">
    <source>
        <dbReference type="EMBL" id="SZX62164.1"/>
    </source>
</evidence>
<evidence type="ECO:0000259" key="8">
    <source>
        <dbReference type="PROSITE" id="PS51203"/>
    </source>
</evidence>
<dbReference type="InterPro" id="IPR008978">
    <property type="entry name" value="HSP20-like_chaperone"/>
</dbReference>
<evidence type="ECO:0000313" key="10">
    <source>
        <dbReference type="Proteomes" id="UP000256970"/>
    </source>
</evidence>
<feature type="region of interest" description="Disordered" evidence="6">
    <location>
        <begin position="317"/>
        <end position="345"/>
    </location>
</feature>
<dbReference type="Proteomes" id="UP000256970">
    <property type="component" value="Unassembled WGS sequence"/>
</dbReference>
<gene>
    <name evidence="9" type="ORF">BQ4739_LOCUS2772</name>
</gene>